<dbReference type="InterPro" id="IPR052729">
    <property type="entry name" value="Acyl/Acetyltrans_Enzymes"/>
</dbReference>
<dbReference type="PANTHER" id="PTHR47237">
    <property type="entry name" value="SLL0310 PROTEIN"/>
    <property type="match status" value="1"/>
</dbReference>
<keyword evidence="2" id="KW-0808">Transferase</keyword>
<dbReference type="Gene3D" id="3.40.630.90">
    <property type="match status" value="1"/>
</dbReference>
<comment type="caution">
    <text evidence="2">The sequence shown here is derived from an EMBL/GenBank/DDBJ whole genome shotgun (WGS) entry which is preliminary data.</text>
</comment>
<accession>A0A7Y4GMT5</accession>
<feature type="domain" description="N-acetyltransferase" evidence="1">
    <location>
        <begin position="7"/>
        <end position="144"/>
    </location>
</feature>
<dbReference type="PROSITE" id="PS51186">
    <property type="entry name" value="GNAT"/>
    <property type="match status" value="1"/>
</dbReference>
<dbReference type="CDD" id="cd04301">
    <property type="entry name" value="NAT_SF"/>
    <property type="match status" value="1"/>
</dbReference>
<keyword evidence="3" id="KW-1185">Reference proteome</keyword>
<dbReference type="Pfam" id="PF00583">
    <property type="entry name" value="Acetyltransf_1"/>
    <property type="match status" value="1"/>
</dbReference>
<dbReference type="RefSeq" id="WP_171577821.1">
    <property type="nucleotide sequence ID" value="NZ_JAAVLX010000001.1"/>
</dbReference>
<dbReference type="InterPro" id="IPR041496">
    <property type="entry name" value="YitH/HolE_GNAT"/>
</dbReference>
<evidence type="ECO:0000313" key="2">
    <source>
        <dbReference type="EMBL" id="NOJ38546.1"/>
    </source>
</evidence>
<proteinExistence type="predicted"/>
<organism evidence="2 3">
    <name type="scientific">Bradyrhizobium australiense</name>
    <dbReference type="NCBI Taxonomy" id="2721161"/>
    <lineage>
        <taxon>Bacteria</taxon>
        <taxon>Pseudomonadati</taxon>
        <taxon>Pseudomonadota</taxon>
        <taxon>Alphaproteobacteria</taxon>
        <taxon>Hyphomicrobiales</taxon>
        <taxon>Nitrobacteraceae</taxon>
        <taxon>Bradyrhizobium</taxon>
    </lineage>
</organism>
<dbReference type="AlphaFoldDB" id="A0A7Y4GMT5"/>
<name>A0A7Y4GMT5_9BRAD</name>
<dbReference type="GO" id="GO:0016747">
    <property type="term" value="F:acyltransferase activity, transferring groups other than amino-acyl groups"/>
    <property type="evidence" value="ECO:0007669"/>
    <property type="project" value="InterPro"/>
</dbReference>
<evidence type="ECO:0000259" key="1">
    <source>
        <dbReference type="PROSITE" id="PS51186"/>
    </source>
</evidence>
<dbReference type="InterPro" id="IPR016181">
    <property type="entry name" value="Acyl_CoA_acyltransferase"/>
</dbReference>
<dbReference type="EMBL" id="JAAVLX010000001">
    <property type="protein sequence ID" value="NOJ38546.1"/>
    <property type="molecule type" value="Genomic_DNA"/>
</dbReference>
<dbReference type="PANTHER" id="PTHR47237:SF2">
    <property type="entry name" value="BLL4206 PROTEIN"/>
    <property type="match status" value="1"/>
</dbReference>
<dbReference type="InterPro" id="IPR000182">
    <property type="entry name" value="GNAT_dom"/>
</dbReference>
<reference evidence="2 3" key="1">
    <citation type="submission" date="2020-03" db="EMBL/GenBank/DDBJ databases">
        <title>Bradyrhizobium diversity isolated from nodules of Indigofera sp.</title>
        <authorList>
            <person name="Klepa M."/>
            <person name="Helene L."/>
            <person name="Hungria M."/>
        </authorList>
    </citation>
    <scope>NUCLEOTIDE SEQUENCE [LARGE SCALE GENOMIC DNA]</scope>
    <source>
        <strain evidence="2 3">WSM 1791</strain>
    </source>
</reference>
<dbReference type="SUPFAM" id="SSF55729">
    <property type="entry name" value="Acyl-CoA N-acyltransferases (Nat)"/>
    <property type="match status" value="1"/>
</dbReference>
<dbReference type="Pfam" id="PF18014">
    <property type="entry name" value="Acetyltransf_18"/>
    <property type="match status" value="1"/>
</dbReference>
<dbReference type="Proteomes" id="UP000544122">
    <property type="component" value="Unassembled WGS sequence"/>
</dbReference>
<dbReference type="Gene3D" id="3.40.630.30">
    <property type="match status" value="1"/>
</dbReference>
<gene>
    <name evidence="2" type="ORF">HCN58_02780</name>
</gene>
<evidence type="ECO:0000313" key="3">
    <source>
        <dbReference type="Proteomes" id="UP000544122"/>
    </source>
</evidence>
<sequence>MAAIEPIDIVELGVSDAPAGLVLSTEAGWNQNEADWRFFLSKGAVFGARDGDRLVATAALLPYSAGNAWISMVLVTAHFRRRGLATRLVDACLEAAARRGLTSWLDATPAGAIIYGPLGFTPTLQLRRLRLEEPQGTTATRPLIAGNLDALAARDSSAMGFVRSTLLSEFAARPGSRIVSDARAMALVRDGRTARHIGPLLADRADQALALVDAIIGSETGPWLIDAVHSQEEFLHGLVKSGWAIERPFQRMRFGSATASPAQPPFAVAGPEFG</sequence>
<protein>
    <submittedName>
        <fullName evidence="2">GNAT family N-acetyltransferase</fullName>
    </submittedName>
</protein>